<comment type="caution">
    <text evidence="11">The sequence shown here is derived from an EMBL/GenBank/DDBJ whole genome shotgun (WGS) entry which is preliminary data.</text>
</comment>
<dbReference type="InterPro" id="IPR033719">
    <property type="entry name" value="NAGS_kin"/>
</dbReference>
<evidence type="ECO:0000256" key="9">
    <source>
        <dbReference type="HAMAP-Rule" id="MF_01105"/>
    </source>
</evidence>
<evidence type="ECO:0000256" key="7">
    <source>
        <dbReference type="ARBA" id="ARBA00023315"/>
    </source>
</evidence>
<dbReference type="Gene3D" id="3.40.1160.10">
    <property type="entry name" value="Acetylglutamate kinase-like"/>
    <property type="match status" value="1"/>
</dbReference>
<comment type="subcellular location">
    <subcellularLocation>
        <location evidence="9">Cytoplasm</location>
    </subcellularLocation>
</comment>
<dbReference type="Pfam" id="PF00696">
    <property type="entry name" value="AA_kinase"/>
    <property type="match status" value="1"/>
</dbReference>
<dbReference type="HAMAP" id="MF_01105">
    <property type="entry name" value="N_acetyl_glu_synth"/>
    <property type="match status" value="1"/>
</dbReference>
<dbReference type="EC" id="2.3.1.1" evidence="9"/>
<evidence type="ECO:0000256" key="5">
    <source>
        <dbReference type="ARBA" id="ARBA00022605"/>
    </source>
</evidence>
<evidence type="ECO:0000256" key="1">
    <source>
        <dbReference type="ARBA" id="ARBA00004925"/>
    </source>
</evidence>
<evidence type="ECO:0000256" key="4">
    <source>
        <dbReference type="ARBA" id="ARBA00022571"/>
    </source>
</evidence>
<dbReference type="InterPro" id="IPR001048">
    <property type="entry name" value="Asp/Glu/Uridylate_kinase"/>
</dbReference>
<dbReference type="InterPro" id="IPR010167">
    <property type="entry name" value="NH2A_AcTrfase"/>
</dbReference>
<accession>A0ABT2DX56</accession>
<dbReference type="InterPro" id="IPR000182">
    <property type="entry name" value="GNAT_dom"/>
</dbReference>
<dbReference type="PIRSF" id="PIRSF000423">
    <property type="entry name" value="ArgA"/>
    <property type="match status" value="1"/>
</dbReference>
<gene>
    <name evidence="9 11" type="primary">argA</name>
    <name evidence="11" type="ORF">MUU47_03020</name>
</gene>
<keyword evidence="7 9" id="KW-0012">Acyltransferase</keyword>
<protein>
    <recommendedName>
        <fullName evidence="9">Amino-acid acetyltransferase</fullName>
        <ecNumber evidence="9">2.3.1.1</ecNumber>
    </recommendedName>
    <alternativeName>
        <fullName evidence="9">N-acetylglutamate synthase</fullName>
        <shortName evidence="9">AGS</shortName>
        <shortName evidence="9">NAGS</shortName>
    </alternativeName>
</protein>
<keyword evidence="9" id="KW-0963">Cytoplasm</keyword>
<comment type="similarity">
    <text evidence="2 9">Belongs to the acetyltransferase family. ArgA subfamily.</text>
</comment>
<dbReference type="PANTHER" id="PTHR30602:SF12">
    <property type="entry name" value="AMINO-ACID ACETYLTRANSFERASE NAGS1, CHLOROPLASTIC-RELATED"/>
    <property type="match status" value="1"/>
</dbReference>
<evidence type="ECO:0000313" key="11">
    <source>
        <dbReference type="EMBL" id="MCS2160112.1"/>
    </source>
</evidence>
<dbReference type="CDD" id="cd04237">
    <property type="entry name" value="AAK_NAGS-ABP"/>
    <property type="match status" value="1"/>
</dbReference>
<dbReference type="SUPFAM" id="SSF55729">
    <property type="entry name" value="Acyl-CoA N-acyltransferases (Nat)"/>
    <property type="match status" value="1"/>
</dbReference>
<dbReference type="Pfam" id="PF00583">
    <property type="entry name" value="Acetyltransf_1"/>
    <property type="match status" value="1"/>
</dbReference>
<comment type="subunit">
    <text evidence="3 9">Homohexamer.</text>
</comment>
<dbReference type="PANTHER" id="PTHR30602">
    <property type="entry name" value="AMINO-ACID ACETYLTRANSFERASE"/>
    <property type="match status" value="1"/>
</dbReference>
<keyword evidence="12" id="KW-1185">Reference proteome</keyword>
<dbReference type="NCBIfam" id="TIGR01890">
    <property type="entry name" value="N-Ac-Glu-synth"/>
    <property type="match status" value="1"/>
</dbReference>
<comment type="catalytic activity">
    <reaction evidence="8 9">
        <text>L-glutamate + acetyl-CoA = N-acetyl-L-glutamate + CoA + H(+)</text>
        <dbReference type="Rhea" id="RHEA:24292"/>
        <dbReference type="ChEBI" id="CHEBI:15378"/>
        <dbReference type="ChEBI" id="CHEBI:29985"/>
        <dbReference type="ChEBI" id="CHEBI:44337"/>
        <dbReference type="ChEBI" id="CHEBI:57287"/>
        <dbReference type="ChEBI" id="CHEBI:57288"/>
        <dbReference type="EC" id="2.3.1.1"/>
    </reaction>
</comment>
<evidence type="ECO:0000256" key="2">
    <source>
        <dbReference type="ARBA" id="ARBA00009145"/>
    </source>
</evidence>
<dbReference type="InterPro" id="IPR036393">
    <property type="entry name" value="AceGlu_kinase-like_sf"/>
</dbReference>
<dbReference type="NCBIfam" id="NF003641">
    <property type="entry name" value="PRK05279.1"/>
    <property type="match status" value="1"/>
</dbReference>
<keyword evidence="4 9" id="KW-0055">Arginine biosynthesis</keyword>
<evidence type="ECO:0000313" key="12">
    <source>
        <dbReference type="Proteomes" id="UP001205357"/>
    </source>
</evidence>
<comment type="pathway">
    <text evidence="1 9">Amino-acid biosynthesis; L-arginine biosynthesis; N(2)-acetyl-L-ornithine from L-glutamate: step 1/4.</text>
</comment>
<keyword evidence="6 9" id="KW-0808">Transferase</keyword>
<dbReference type="EMBL" id="JALIGE010000067">
    <property type="protein sequence ID" value="MCS2160112.1"/>
    <property type="molecule type" value="Genomic_DNA"/>
</dbReference>
<evidence type="ECO:0000256" key="8">
    <source>
        <dbReference type="ARBA" id="ARBA00048372"/>
    </source>
</evidence>
<organism evidence="11 12">
    <name type="scientific">Scandinavium hiltneri</name>
    <dbReference type="NCBI Taxonomy" id="2926519"/>
    <lineage>
        <taxon>Bacteria</taxon>
        <taxon>Pseudomonadati</taxon>
        <taxon>Pseudomonadota</taxon>
        <taxon>Gammaproteobacteria</taxon>
        <taxon>Enterobacterales</taxon>
        <taxon>Enterobacteriaceae</taxon>
        <taxon>Scandinavium</taxon>
    </lineage>
</organism>
<dbReference type="Gene3D" id="3.40.630.30">
    <property type="match status" value="1"/>
</dbReference>
<proteinExistence type="inferred from homology"/>
<evidence type="ECO:0000256" key="3">
    <source>
        <dbReference type="ARBA" id="ARBA00011643"/>
    </source>
</evidence>
<dbReference type="Proteomes" id="UP001205357">
    <property type="component" value="Unassembled WGS sequence"/>
</dbReference>
<sequence length="443" mass="49496">MVKERKTELVEGFRHSVPYINAHRGKTFVIMLGGEAIDHENFSSIVNDIGLLHSLGIRLVLVYGARPQIDANLAEHHHEPIYHKNTRVTDAKTLDMVKQAAGMLQLDITARLSMSLNNTPLQGAHINVVSGNFIIAQPLGVDDGIDYCHSGRIRRIDEEAIHRQLDSGAIVLMGPVAVSVTGESFNLTSEEIATQLAIKLKAEKMIGFCSSQGVLNSQGDIIPELFPNEAQARVETLENDGEYYSGTVRFLRGAVKACRSGVRRCHLLSYQENGALLQELFSRDGIGTQIVMESAEQIRRATINDIGGILELIEPLEQQGILVRRSREQLEMEIDKFTVIQRDNTTIACAALYPFPEERIGEMACVAVHPDYRSSSRGEVLLERIAAQARQMGLSKLFVLTTRSIHWFQERGFMPVEVDLLPESKKEMYNYQRKSKVLMADLT</sequence>
<evidence type="ECO:0000256" key="6">
    <source>
        <dbReference type="ARBA" id="ARBA00022679"/>
    </source>
</evidence>
<keyword evidence="5 9" id="KW-0028">Amino-acid biosynthesis</keyword>
<dbReference type="GO" id="GO:0016746">
    <property type="term" value="F:acyltransferase activity"/>
    <property type="evidence" value="ECO:0007669"/>
    <property type="project" value="UniProtKB-KW"/>
</dbReference>
<feature type="domain" description="N-acetyltransferase" evidence="10">
    <location>
        <begin position="296"/>
        <end position="443"/>
    </location>
</feature>
<dbReference type="PROSITE" id="PS51186">
    <property type="entry name" value="GNAT"/>
    <property type="match status" value="1"/>
</dbReference>
<dbReference type="InterPro" id="IPR016181">
    <property type="entry name" value="Acyl_CoA_acyltransferase"/>
</dbReference>
<dbReference type="RefSeq" id="WP_258986655.1">
    <property type="nucleotide sequence ID" value="NZ_JALIGE010000067.1"/>
</dbReference>
<name>A0ABT2DX56_9ENTR</name>
<dbReference type="SUPFAM" id="SSF53633">
    <property type="entry name" value="Carbamate kinase-like"/>
    <property type="match status" value="1"/>
</dbReference>
<evidence type="ECO:0000259" key="10">
    <source>
        <dbReference type="PROSITE" id="PS51186"/>
    </source>
</evidence>
<dbReference type="CDD" id="cd04301">
    <property type="entry name" value="NAT_SF"/>
    <property type="match status" value="1"/>
</dbReference>
<reference evidence="11 12" key="1">
    <citation type="submission" date="2022-04" db="EMBL/GenBank/DDBJ databases">
        <title>Proposal of a three novel species of Scandinavium, Scandinavium hiltneri, Scandinavium manionii, Scandinavium tedordense.</title>
        <authorList>
            <person name="Maddock D.W."/>
            <person name="Brady C.L."/>
            <person name="Denman S."/>
            <person name="Arnold D."/>
        </authorList>
    </citation>
    <scope>NUCLEOTIDE SEQUENCE [LARGE SCALE GENOMIC DNA]</scope>
    <source>
        <strain evidence="11 12">H11S7</strain>
    </source>
</reference>